<evidence type="ECO:0000313" key="10">
    <source>
        <dbReference type="EMBL" id="MCL1139111.1"/>
    </source>
</evidence>
<keyword evidence="4 8" id="KW-0812">Transmembrane</keyword>
<evidence type="ECO:0000256" key="3">
    <source>
        <dbReference type="ARBA" id="ARBA00022475"/>
    </source>
</evidence>
<dbReference type="RefSeq" id="WP_248950284.1">
    <property type="nucleotide sequence ID" value="NZ_JAKILB010000006.1"/>
</dbReference>
<keyword evidence="3" id="KW-1003">Cell membrane</keyword>
<reference evidence="10" key="1">
    <citation type="submission" date="2022-01" db="EMBL/GenBank/DDBJ databases">
        <title>Whole genome-based taxonomy of the Shewanellaceae.</title>
        <authorList>
            <person name="Martin-Rodriguez A.J."/>
        </authorList>
    </citation>
    <scope>NUCLEOTIDE SEQUENCE</scope>
    <source>
        <strain evidence="10">KCTC 23973</strain>
    </source>
</reference>
<gene>
    <name evidence="10" type="ORF">L2740_11220</name>
</gene>
<feature type="domain" description="ABC transmembrane type-1" evidence="9">
    <location>
        <begin position="96"/>
        <end position="328"/>
    </location>
</feature>
<dbReference type="SUPFAM" id="SSF161098">
    <property type="entry name" value="MetI-like"/>
    <property type="match status" value="1"/>
</dbReference>
<evidence type="ECO:0000256" key="8">
    <source>
        <dbReference type="RuleBase" id="RU363032"/>
    </source>
</evidence>
<dbReference type="PANTHER" id="PTHR43163:SF6">
    <property type="entry name" value="DIPEPTIDE TRANSPORT SYSTEM PERMEASE PROTEIN DPPB-RELATED"/>
    <property type="match status" value="1"/>
</dbReference>
<accession>A0A9X2CGK9</accession>
<dbReference type="PANTHER" id="PTHR43163">
    <property type="entry name" value="DIPEPTIDE TRANSPORT SYSTEM PERMEASE PROTEIN DPPB-RELATED"/>
    <property type="match status" value="1"/>
</dbReference>
<keyword evidence="2 8" id="KW-0813">Transport</keyword>
<sequence>MGRYLLRRLNLFLATTLALVTVLFITTGYFPVSKPFALSGIATPTAEQLTQIENNYQLNGNQLQQFIAYAQTRLSGDLGLSVTSQRPVIEELTQALPASFELAIVSGIIAVLLGVPLGVLASLSKNKITQHSIMAITLTGYSIPVFWLGLTLSLWFGVELGWLPVSGRINLLYEIEPVSGFMLIDTLLSDSAYRISAFKDAVFHIILPAITLAVLPFTVVVRITRSAMLSIMEQPYIKAAEARGLHTGTIVLRHALPNALIPVLKNMGLMLGTFASYAMIVEVIFSRQGVGSWLVSGIYQRDYTVIQGGVLGVALIIIFFSILIEVLHNAYNPLSRKEIYAAN</sequence>
<comment type="subcellular location">
    <subcellularLocation>
        <location evidence="1 8">Cell membrane</location>
        <topology evidence="1 8">Multi-pass membrane protein</topology>
    </subcellularLocation>
</comment>
<evidence type="ECO:0000256" key="6">
    <source>
        <dbReference type="ARBA" id="ARBA00023136"/>
    </source>
</evidence>
<dbReference type="GO" id="GO:0071916">
    <property type="term" value="F:dipeptide transmembrane transporter activity"/>
    <property type="evidence" value="ECO:0007669"/>
    <property type="project" value="TreeGrafter"/>
</dbReference>
<dbReference type="InterPro" id="IPR000515">
    <property type="entry name" value="MetI-like"/>
</dbReference>
<feature type="transmembrane region" description="Helical" evidence="8">
    <location>
        <begin position="12"/>
        <end position="30"/>
    </location>
</feature>
<feature type="transmembrane region" description="Helical" evidence="8">
    <location>
        <begin position="201"/>
        <end position="223"/>
    </location>
</feature>
<dbReference type="GO" id="GO:0005886">
    <property type="term" value="C:plasma membrane"/>
    <property type="evidence" value="ECO:0007669"/>
    <property type="project" value="UniProtKB-SubCell"/>
</dbReference>
<dbReference type="Proteomes" id="UP001139293">
    <property type="component" value="Unassembled WGS sequence"/>
</dbReference>
<feature type="transmembrane region" description="Helical" evidence="8">
    <location>
        <begin position="102"/>
        <end position="123"/>
    </location>
</feature>
<feature type="transmembrane region" description="Helical" evidence="8">
    <location>
        <begin position="305"/>
        <end position="327"/>
    </location>
</feature>
<protein>
    <submittedName>
        <fullName evidence="10">ABC transporter permease</fullName>
    </submittedName>
</protein>
<dbReference type="InterPro" id="IPR035906">
    <property type="entry name" value="MetI-like_sf"/>
</dbReference>
<evidence type="ECO:0000313" key="11">
    <source>
        <dbReference type="Proteomes" id="UP001139293"/>
    </source>
</evidence>
<feature type="transmembrane region" description="Helical" evidence="8">
    <location>
        <begin position="135"/>
        <end position="158"/>
    </location>
</feature>
<keyword evidence="5 8" id="KW-1133">Transmembrane helix</keyword>
<dbReference type="EMBL" id="JAKILB010000006">
    <property type="protein sequence ID" value="MCL1139111.1"/>
    <property type="molecule type" value="Genomic_DNA"/>
</dbReference>
<comment type="similarity">
    <text evidence="7">Belongs to the binding-protein-dependent transport system permease family. OppBC subfamily.</text>
</comment>
<evidence type="ECO:0000256" key="7">
    <source>
        <dbReference type="ARBA" id="ARBA00024202"/>
    </source>
</evidence>
<evidence type="ECO:0000259" key="9">
    <source>
        <dbReference type="PROSITE" id="PS50928"/>
    </source>
</evidence>
<name>A0A9X2CGK9_9GAMM</name>
<evidence type="ECO:0000256" key="5">
    <source>
        <dbReference type="ARBA" id="ARBA00022989"/>
    </source>
</evidence>
<organism evidence="10 11">
    <name type="scientific">Shewanella pneumatophori</name>
    <dbReference type="NCBI Taxonomy" id="314092"/>
    <lineage>
        <taxon>Bacteria</taxon>
        <taxon>Pseudomonadati</taxon>
        <taxon>Pseudomonadota</taxon>
        <taxon>Gammaproteobacteria</taxon>
        <taxon>Alteromonadales</taxon>
        <taxon>Shewanellaceae</taxon>
        <taxon>Shewanella</taxon>
    </lineage>
</organism>
<evidence type="ECO:0000256" key="1">
    <source>
        <dbReference type="ARBA" id="ARBA00004651"/>
    </source>
</evidence>
<evidence type="ECO:0000256" key="4">
    <source>
        <dbReference type="ARBA" id="ARBA00022692"/>
    </source>
</evidence>
<dbReference type="Pfam" id="PF00528">
    <property type="entry name" value="BPD_transp_1"/>
    <property type="match status" value="1"/>
</dbReference>
<proteinExistence type="inferred from homology"/>
<feature type="transmembrane region" description="Helical" evidence="8">
    <location>
        <begin position="263"/>
        <end position="285"/>
    </location>
</feature>
<dbReference type="PROSITE" id="PS50928">
    <property type="entry name" value="ABC_TM1"/>
    <property type="match status" value="1"/>
</dbReference>
<keyword evidence="6 8" id="KW-0472">Membrane</keyword>
<dbReference type="AlphaFoldDB" id="A0A9X2CGK9"/>
<keyword evidence="11" id="KW-1185">Reference proteome</keyword>
<comment type="caution">
    <text evidence="10">The sequence shown here is derived from an EMBL/GenBank/DDBJ whole genome shotgun (WGS) entry which is preliminary data.</text>
</comment>
<evidence type="ECO:0000256" key="2">
    <source>
        <dbReference type="ARBA" id="ARBA00022448"/>
    </source>
</evidence>
<dbReference type="CDD" id="cd06261">
    <property type="entry name" value="TM_PBP2"/>
    <property type="match status" value="1"/>
</dbReference>
<dbReference type="Gene3D" id="1.10.3720.10">
    <property type="entry name" value="MetI-like"/>
    <property type="match status" value="1"/>
</dbReference>